<reference evidence="1 2" key="1">
    <citation type="submission" date="2020-08" db="EMBL/GenBank/DDBJ databases">
        <title>Genome Sequencing of Nocardia wallacei strain FMUON74 and assembly.</title>
        <authorList>
            <person name="Toyokawa M."/>
            <person name="Uesaka K."/>
        </authorList>
    </citation>
    <scope>NUCLEOTIDE SEQUENCE [LARGE SCALE GENOMIC DNA]</scope>
    <source>
        <strain evidence="1 2">FMUON74</strain>
    </source>
</reference>
<gene>
    <name evidence="1" type="ORF">NWFMUON74_43900</name>
</gene>
<dbReference type="GeneID" id="80348854"/>
<dbReference type="Proteomes" id="UP000516173">
    <property type="component" value="Chromosome"/>
</dbReference>
<dbReference type="KEGG" id="nwl:NWFMUON74_43900"/>
<dbReference type="AlphaFoldDB" id="A0A7G1KN58"/>
<proteinExistence type="predicted"/>
<dbReference type="RefSeq" id="WP_187683656.1">
    <property type="nucleotide sequence ID" value="NZ_AP023396.1"/>
</dbReference>
<accession>A0A7G1KN58</accession>
<organism evidence="1 2">
    <name type="scientific">Nocardia wallacei</name>
    <dbReference type="NCBI Taxonomy" id="480035"/>
    <lineage>
        <taxon>Bacteria</taxon>
        <taxon>Bacillati</taxon>
        <taxon>Actinomycetota</taxon>
        <taxon>Actinomycetes</taxon>
        <taxon>Mycobacteriales</taxon>
        <taxon>Nocardiaceae</taxon>
        <taxon>Nocardia</taxon>
    </lineage>
</organism>
<evidence type="ECO:0000313" key="2">
    <source>
        <dbReference type="Proteomes" id="UP000516173"/>
    </source>
</evidence>
<protein>
    <submittedName>
        <fullName evidence="1">Uncharacterized protein</fullName>
    </submittedName>
</protein>
<name>A0A7G1KN58_9NOCA</name>
<sequence length="213" mass="23123">MTDPPTITARTVLFGYAAREVVERELGERLRDSGVDDVALRRAPVATAMLRAAALHEIARAVDGLLGVDIGGVAVAGWRRYEQLRDAALRTRAGGTEQVELFEHEIVRTCRPRLDITVDGNTVGEFVLELGATLVLRPLTATVRDGRLAALGPGDCTVTIAILVPEFGPVLERERAFPVGIMIDLRRPIPLLGLHHFPPPQRVPGPVIRQPNG</sequence>
<keyword evidence="2" id="KW-1185">Reference proteome</keyword>
<evidence type="ECO:0000313" key="1">
    <source>
        <dbReference type="EMBL" id="BCK56618.1"/>
    </source>
</evidence>
<dbReference type="EMBL" id="AP023396">
    <property type="protein sequence ID" value="BCK56618.1"/>
    <property type="molecule type" value="Genomic_DNA"/>
</dbReference>